<evidence type="ECO:0000313" key="9">
    <source>
        <dbReference type="Proteomes" id="UP001242288"/>
    </source>
</evidence>
<dbReference type="PROSITE" id="PS50931">
    <property type="entry name" value="HTH_LYSR"/>
    <property type="match status" value="1"/>
</dbReference>
<feature type="domain" description="HTH lysR-type" evidence="5">
    <location>
        <begin position="7"/>
        <end position="59"/>
    </location>
</feature>
<dbReference type="RefSeq" id="WP_266257434.1">
    <property type="nucleotide sequence ID" value="NZ_JAMXWF010000006.1"/>
</dbReference>
<dbReference type="SUPFAM" id="SSF53850">
    <property type="entry name" value="Periplasmic binding protein-like II"/>
    <property type="match status" value="1"/>
</dbReference>
<comment type="caution">
    <text evidence="7">The sequence shown here is derived from an EMBL/GenBank/DDBJ whole genome shotgun (WGS) entry which is preliminary data.</text>
</comment>
<dbReference type="PANTHER" id="PTHR30126:SF39">
    <property type="entry name" value="HTH-TYPE TRANSCRIPTIONAL REGULATOR CYSL"/>
    <property type="match status" value="1"/>
</dbReference>
<evidence type="ECO:0000313" key="6">
    <source>
        <dbReference type="EMBL" id="MCX4145626.1"/>
    </source>
</evidence>
<gene>
    <name evidence="7" type="ORF">NIE36_09615</name>
    <name evidence="6" type="ORF">OSB80_09640</name>
</gene>
<sequence length="289" mass="31188">MSQLLYLRSFLSVYRHNSISKAADALHLTQPAVSRHIKVLENHLQCKLFERLPRGLASTPAATELERQVGPHLDALQRVVDSAGSKNASLEGIIHAGSTSGFAKLIFSGLATLPQYGIRLDLRAAPPPVLMKALVDGELDLAVTPARIPHKAVEYDLLYEGSLILVCAPRWRERLLRTGAPGGVPLIEVQGPLPALANYWRVAFGRNPDLPSVTVPDYQAALDAAAAGTGLSVVPECLCSDMLQTGQLIGRNARTKARISLYIARGKGSAGVDRVDVSRQLLLDAARNW</sequence>
<evidence type="ECO:0000256" key="4">
    <source>
        <dbReference type="ARBA" id="ARBA00023163"/>
    </source>
</evidence>
<evidence type="ECO:0000256" key="2">
    <source>
        <dbReference type="ARBA" id="ARBA00023015"/>
    </source>
</evidence>
<name>A0AAP5ENF8_9BURK</name>
<dbReference type="Pfam" id="PF03466">
    <property type="entry name" value="LysR_substrate"/>
    <property type="match status" value="1"/>
</dbReference>
<comment type="similarity">
    <text evidence="1">Belongs to the LysR transcriptional regulatory family.</text>
</comment>
<dbReference type="EMBL" id="JAMXWF010000006">
    <property type="protein sequence ID" value="MDQ6407454.1"/>
    <property type="molecule type" value="Genomic_DNA"/>
</dbReference>
<evidence type="ECO:0000313" key="7">
    <source>
        <dbReference type="EMBL" id="MDQ6407454.1"/>
    </source>
</evidence>
<dbReference type="PANTHER" id="PTHR30126">
    <property type="entry name" value="HTH-TYPE TRANSCRIPTIONAL REGULATOR"/>
    <property type="match status" value="1"/>
</dbReference>
<organism evidence="7 9">
    <name type="scientific">Paraburkholderia madseniana</name>
    <dbReference type="NCBI Taxonomy" id="2599607"/>
    <lineage>
        <taxon>Bacteria</taxon>
        <taxon>Pseudomonadati</taxon>
        <taxon>Pseudomonadota</taxon>
        <taxon>Betaproteobacteria</taxon>
        <taxon>Burkholderiales</taxon>
        <taxon>Burkholderiaceae</taxon>
        <taxon>Paraburkholderia</taxon>
    </lineage>
</organism>
<dbReference type="Gene3D" id="3.40.190.10">
    <property type="entry name" value="Periplasmic binding protein-like II"/>
    <property type="match status" value="2"/>
</dbReference>
<dbReference type="InterPro" id="IPR036390">
    <property type="entry name" value="WH_DNA-bd_sf"/>
</dbReference>
<protein>
    <submittedName>
        <fullName evidence="7">LysR family transcriptional regulator</fullName>
    </submittedName>
</protein>
<dbReference type="Pfam" id="PF00126">
    <property type="entry name" value="HTH_1"/>
    <property type="match status" value="1"/>
</dbReference>
<dbReference type="InterPro" id="IPR036388">
    <property type="entry name" value="WH-like_DNA-bd_sf"/>
</dbReference>
<keyword evidence="3" id="KW-0238">DNA-binding</keyword>
<keyword evidence="8" id="KW-1185">Reference proteome</keyword>
<dbReference type="InterPro" id="IPR000847">
    <property type="entry name" value="LysR_HTH_N"/>
</dbReference>
<dbReference type="InterPro" id="IPR005119">
    <property type="entry name" value="LysR_subst-bd"/>
</dbReference>
<reference evidence="7" key="1">
    <citation type="submission" date="2022-06" db="EMBL/GenBank/DDBJ databases">
        <title>PHB producers.</title>
        <authorList>
            <person name="Besaury L."/>
        </authorList>
    </citation>
    <scope>NUCLEOTIDE SEQUENCE</scope>
    <source>
        <strain evidence="7 8">SEWS6</strain>
    </source>
</reference>
<proteinExistence type="inferred from homology"/>
<evidence type="ECO:0000313" key="8">
    <source>
        <dbReference type="Proteomes" id="UP001209412"/>
    </source>
</evidence>
<keyword evidence="4" id="KW-0804">Transcription</keyword>
<dbReference type="PRINTS" id="PR00039">
    <property type="entry name" value="HTHLYSR"/>
</dbReference>
<evidence type="ECO:0000256" key="3">
    <source>
        <dbReference type="ARBA" id="ARBA00023125"/>
    </source>
</evidence>
<keyword evidence="2" id="KW-0805">Transcription regulation</keyword>
<dbReference type="Proteomes" id="UP001242288">
    <property type="component" value="Unassembled WGS sequence"/>
</dbReference>
<dbReference type="GO" id="GO:0003700">
    <property type="term" value="F:DNA-binding transcription factor activity"/>
    <property type="evidence" value="ECO:0007669"/>
    <property type="project" value="InterPro"/>
</dbReference>
<dbReference type="SUPFAM" id="SSF46785">
    <property type="entry name" value="Winged helix' DNA-binding domain"/>
    <property type="match status" value="1"/>
</dbReference>
<dbReference type="AlphaFoldDB" id="A0AAP5ENF8"/>
<dbReference type="GO" id="GO:0000976">
    <property type="term" value="F:transcription cis-regulatory region binding"/>
    <property type="evidence" value="ECO:0007669"/>
    <property type="project" value="TreeGrafter"/>
</dbReference>
<evidence type="ECO:0000259" key="5">
    <source>
        <dbReference type="PROSITE" id="PS50931"/>
    </source>
</evidence>
<accession>A0AAP5ENF8</accession>
<evidence type="ECO:0000256" key="1">
    <source>
        <dbReference type="ARBA" id="ARBA00009437"/>
    </source>
</evidence>
<dbReference type="EMBL" id="JAPKHW010000006">
    <property type="protein sequence ID" value="MCX4145626.1"/>
    <property type="molecule type" value="Genomic_DNA"/>
</dbReference>
<dbReference type="Gene3D" id="1.10.10.10">
    <property type="entry name" value="Winged helix-like DNA-binding domain superfamily/Winged helix DNA-binding domain"/>
    <property type="match status" value="1"/>
</dbReference>
<dbReference type="Proteomes" id="UP001209412">
    <property type="component" value="Unassembled WGS sequence"/>
</dbReference>